<feature type="compositionally biased region" description="Polar residues" evidence="12">
    <location>
        <begin position="552"/>
        <end position="561"/>
    </location>
</feature>
<keyword evidence="6 13" id="KW-0472">Membrane</keyword>
<accession>A0AAD3XXR8</accession>
<dbReference type="Pfam" id="PF00505">
    <property type="entry name" value="HMG_box"/>
    <property type="match status" value="1"/>
</dbReference>
<dbReference type="SMART" id="SM00398">
    <property type="entry name" value="HMG"/>
    <property type="match status" value="1"/>
</dbReference>
<dbReference type="InterPro" id="IPR007656">
    <property type="entry name" value="GTD-bd"/>
</dbReference>
<comment type="subcellular location">
    <subcellularLocation>
        <location evidence="1">Membrane</location>
    </subcellularLocation>
</comment>
<dbReference type="CDD" id="cd22009">
    <property type="entry name" value="HMG-box_AtHMGB9-like"/>
    <property type="match status" value="1"/>
</dbReference>
<dbReference type="GO" id="GO:0080115">
    <property type="term" value="F:myosin XI tail binding"/>
    <property type="evidence" value="ECO:0007669"/>
    <property type="project" value="UniProtKB-ARBA"/>
</dbReference>
<evidence type="ECO:0000259" key="15">
    <source>
        <dbReference type="PROSITE" id="PS51011"/>
    </source>
</evidence>
<feature type="compositionally biased region" description="Basic residues" evidence="12">
    <location>
        <begin position="1034"/>
        <end position="1043"/>
    </location>
</feature>
<evidence type="ECO:0000256" key="4">
    <source>
        <dbReference type="ARBA" id="ARBA00023015"/>
    </source>
</evidence>
<sequence>MACQAIHSWTFCGLVGAFLDLAITYFILCCSTIAFFVSKFLGFFGLTLPCPCNGLFGNPNPDYCFQRLLVNWPTDTLSDVQLCIKTRFPFDSIWARNEDNQFNLKLARERKLDDGRLELRGDAFASSISGSKRSHCVSGSDCVPKNEVSVEVKEGRFDLKGKGIMNQRLKSGLRRRRRGSIGRGNFTSSSSLDHGRLDVPVISGPPSSIDKIGNESPTENSIPFQSNDGQEPSMVIELRPADVSESNAVNVDKYMDRNSLSSEDHRDNTGCGLVFDGQAANVIRILEQTLEEEQAARATLCSELEEERTAAAIAADEAMAMIVRLTNEKASISMEARQYQRILEEKSAYDAEEMDILKEIIVRKEREKHVLEKEVEAYRNMLLENELLEGDVHAKIDAQGQNIFPLLDSSEDPLQMLQQVNESIGKIGRVKFAGNSQDSTSASGVKQNHTVSQGKELPIPERHDRTAFLTQRDDHQDLIVDQGQVHGGNELGQGFQEKGMVSVDEIPTALQKEVRILESPNVYKSSRSQNHYHLEKTLVLVSEHEQNDKSHLSANMTTGAGKSNDGAEMPSLGGDKHMDKRVEENNLNHPNPWSSFLDTELNVYDIHVIDDKCQVFDKDCVKKDDSMFMHDGTSNVARKSELLFEASNSERVDASSSCPAVTTCDMELNTNTNCSDIFDLSASVCGLPRENLHAELRRNAMSAVDHERLKINIEVGRLWERLRTVQEGREKLNFSSEYPERDKTELQLLEDIANWLRETPKLTEPQNTVRQASLPPPSSKATSKKRRCRSSEDNLDYDIPRWELSSHCAKSVNISSGLVVVRCSSFIVPFEAVYVYIEKWLNKEKQRKVYEDVVADSALFMYTLEKLHAAMGTKFMIPIMGGRDLDLHRLFVEVTSRGGIEKILREKRWKEVTATFSFPPTSTNASFILRKYYYSLLQHYEQVYLFKALGWTPLPPPASAPSSSPSSSVGCPVVGVIDGKFESGYLVTVTIGTKKMKGVLYQAPSSPVQQVPPENTCIFASRSCTDSQATSSQHQRRRRKSEKRKRDPAHPKPNRSGYNFFFAEHHARLRQLYPGRDREISRMIGELWTTLDDRGKAVYQEKAMKDKERYRIEMEDYRERLRSSQVISDAVPIRQRLPGLDAELVVDMKDGTGRDSPETPENGSDSSMRDVEEETTAGEERNDSNAETPENAELGKRIEKENEEVEEENQQIFSTPMA</sequence>
<keyword evidence="8 10" id="KW-0539">Nucleus</keyword>
<evidence type="ECO:0000256" key="12">
    <source>
        <dbReference type="SAM" id="MobiDB-lite"/>
    </source>
</evidence>
<keyword evidence="7" id="KW-0804">Transcription</keyword>
<feature type="region of interest" description="Disordered" evidence="12">
    <location>
        <begin position="1022"/>
        <end position="1058"/>
    </location>
</feature>
<organism evidence="17 18">
    <name type="scientific">Nepenthes gracilis</name>
    <name type="common">Slender pitcher plant</name>
    <dbReference type="NCBI Taxonomy" id="150966"/>
    <lineage>
        <taxon>Eukaryota</taxon>
        <taxon>Viridiplantae</taxon>
        <taxon>Streptophyta</taxon>
        <taxon>Embryophyta</taxon>
        <taxon>Tracheophyta</taxon>
        <taxon>Spermatophyta</taxon>
        <taxon>Magnoliopsida</taxon>
        <taxon>eudicotyledons</taxon>
        <taxon>Gunneridae</taxon>
        <taxon>Pentapetalae</taxon>
        <taxon>Caryophyllales</taxon>
        <taxon>Nepenthaceae</taxon>
        <taxon>Nepenthes</taxon>
    </lineage>
</organism>
<keyword evidence="2 13" id="KW-0812">Transmembrane</keyword>
<keyword evidence="18" id="KW-1185">Reference proteome</keyword>
<feature type="compositionally biased region" description="Polar residues" evidence="12">
    <location>
        <begin position="1022"/>
        <end position="1033"/>
    </location>
</feature>
<dbReference type="GO" id="GO:0003677">
    <property type="term" value="F:DNA binding"/>
    <property type="evidence" value="ECO:0007669"/>
    <property type="project" value="UniProtKB-UniRule"/>
</dbReference>
<gene>
    <name evidence="17" type="ORF">Nepgr_022135</name>
</gene>
<dbReference type="PANTHER" id="PTHR46691:SF3">
    <property type="entry name" value="HIGH MOBILITY GROUP B PROTEIN 15"/>
    <property type="match status" value="1"/>
</dbReference>
<dbReference type="Proteomes" id="UP001279734">
    <property type="component" value="Unassembled WGS sequence"/>
</dbReference>
<dbReference type="Gene3D" id="1.10.150.60">
    <property type="entry name" value="ARID DNA-binding domain"/>
    <property type="match status" value="1"/>
</dbReference>
<dbReference type="Gene3D" id="1.10.30.10">
    <property type="entry name" value="High mobility group box domain"/>
    <property type="match status" value="1"/>
</dbReference>
<dbReference type="Pfam" id="PF01388">
    <property type="entry name" value="ARID"/>
    <property type="match status" value="1"/>
</dbReference>
<dbReference type="GO" id="GO:0016020">
    <property type="term" value="C:membrane"/>
    <property type="evidence" value="ECO:0007669"/>
    <property type="project" value="UniProtKB-SubCell"/>
</dbReference>
<comment type="function">
    <text evidence="9">Binds preferentially DNA with A/T-rich content.</text>
</comment>
<feature type="region of interest" description="Disordered" evidence="12">
    <location>
        <begin position="1149"/>
        <end position="1218"/>
    </location>
</feature>
<dbReference type="InterPro" id="IPR036431">
    <property type="entry name" value="ARID_dom_sf"/>
</dbReference>
<dbReference type="EMBL" id="BSYO01000021">
    <property type="protein sequence ID" value="GMH20294.1"/>
    <property type="molecule type" value="Genomic_DNA"/>
</dbReference>
<protein>
    <submittedName>
        <fullName evidence="17">Uncharacterized protein</fullName>
    </submittedName>
</protein>
<dbReference type="InterPro" id="IPR009071">
    <property type="entry name" value="HMG_box_dom"/>
</dbReference>
<feature type="transmembrane region" description="Helical" evidence="13">
    <location>
        <begin position="12"/>
        <end position="37"/>
    </location>
</feature>
<reference evidence="17" key="1">
    <citation type="submission" date="2023-05" db="EMBL/GenBank/DDBJ databases">
        <title>Nepenthes gracilis genome sequencing.</title>
        <authorList>
            <person name="Fukushima K."/>
        </authorList>
    </citation>
    <scope>NUCLEOTIDE SEQUENCE</scope>
    <source>
        <strain evidence="17">SING2019-196</strain>
    </source>
</reference>
<feature type="region of interest" description="Disordered" evidence="12">
    <location>
        <begin position="171"/>
        <end position="208"/>
    </location>
</feature>
<dbReference type="AlphaFoldDB" id="A0AAD3XXR8"/>
<name>A0AAD3XXR8_NEPGR</name>
<dbReference type="SMART" id="SM00501">
    <property type="entry name" value="BRIGHT"/>
    <property type="match status" value="1"/>
</dbReference>
<evidence type="ECO:0000259" key="16">
    <source>
        <dbReference type="PROSITE" id="PS51775"/>
    </source>
</evidence>
<evidence type="ECO:0000256" key="2">
    <source>
        <dbReference type="ARBA" id="ARBA00022692"/>
    </source>
</evidence>
<dbReference type="SMART" id="SM01014">
    <property type="entry name" value="ARID"/>
    <property type="match status" value="1"/>
</dbReference>
<feature type="compositionally biased region" description="Basic and acidic residues" evidence="12">
    <location>
        <begin position="542"/>
        <end position="551"/>
    </location>
</feature>
<comment type="caution">
    <text evidence="17">The sequence shown here is derived from an EMBL/GenBank/DDBJ whole genome shotgun (WGS) entry which is preliminary data.</text>
</comment>
<feature type="region of interest" description="Disordered" evidence="12">
    <location>
        <begin position="764"/>
        <end position="789"/>
    </location>
</feature>
<feature type="domain" description="HMG box" evidence="14">
    <location>
        <begin position="1051"/>
        <end position="1118"/>
    </location>
</feature>
<evidence type="ECO:0000313" key="17">
    <source>
        <dbReference type="EMBL" id="GMH20294.1"/>
    </source>
</evidence>
<keyword evidence="5 10" id="KW-0238">DNA-binding</keyword>
<keyword evidence="3 13" id="KW-1133">Transmembrane helix</keyword>
<keyword evidence="11" id="KW-0175">Coiled coil</keyword>
<feature type="coiled-coil region" evidence="11">
    <location>
        <begin position="354"/>
        <end position="381"/>
    </location>
</feature>
<feature type="region of interest" description="Disordered" evidence="12">
    <location>
        <begin position="435"/>
        <end position="462"/>
    </location>
</feature>
<dbReference type="GO" id="GO:0005634">
    <property type="term" value="C:nucleus"/>
    <property type="evidence" value="ECO:0007669"/>
    <property type="project" value="UniProtKB-UniRule"/>
</dbReference>
<proteinExistence type="predicted"/>
<dbReference type="InterPro" id="IPR036910">
    <property type="entry name" value="HMG_box_dom_sf"/>
</dbReference>
<evidence type="ECO:0000256" key="10">
    <source>
        <dbReference type="PROSITE-ProRule" id="PRU00267"/>
    </source>
</evidence>
<feature type="region of interest" description="Disordered" evidence="12">
    <location>
        <begin position="542"/>
        <end position="578"/>
    </location>
</feature>
<dbReference type="FunFam" id="1.10.150.60:FF:000022">
    <property type="entry name" value="High mobility group B protein 15"/>
    <property type="match status" value="1"/>
</dbReference>
<dbReference type="PROSITE" id="PS50118">
    <property type="entry name" value="HMG_BOX_2"/>
    <property type="match status" value="1"/>
</dbReference>
<dbReference type="InterPro" id="IPR001606">
    <property type="entry name" value="ARID_dom"/>
</dbReference>
<evidence type="ECO:0000256" key="8">
    <source>
        <dbReference type="ARBA" id="ARBA00023242"/>
    </source>
</evidence>
<evidence type="ECO:0000259" key="14">
    <source>
        <dbReference type="PROSITE" id="PS50118"/>
    </source>
</evidence>
<feature type="DNA-binding region" description="HMG box" evidence="10">
    <location>
        <begin position="1051"/>
        <end position="1118"/>
    </location>
</feature>
<keyword evidence="4" id="KW-0805">Transcription regulation</keyword>
<dbReference type="InterPro" id="IPR045303">
    <property type="entry name" value="ARID_HMGB9-like"/>
</dbReference>
<dbReference type="CDD" id="cd16872">
    <property type="entry name" value="ARID_HMGB9-like"/>
    <property type="match status" value="1"/>
</dbReference>
<dbReference type="PANTHER" id="PTHR46691">
    <property type="entry name" value="HIGH MOBILITY GROUP B PROTEIN 9"/>
    <property type="match status" value="1"/>
</dbReference>
<evidence type="ECO:0000256" key="6">
    <source>
        <dbReference type="ARBA" id="ARBA00023136"/>
    </source>
</evidence>
<feature type="domain" description="GTD-binding" evidence="16">
    <location>
        <begin position="281"/>
        <end position="379"/>
    </location>
</feature>
<evidence type="ECO:0000256" key="7">
    <source>
        <dbReference type="ARBA" id="ARBA00023163"/>
    </source>
</evidence>
<dbReference type="SUPFAM" id="SSF47095">
    <property type="entry name" value="HMG-box"/>
    <property type="match status" value="1"/>
</dbReference>
<dbReference type="PROSITE" id="PS51775">
    <property type="entry name" value="GTD_BINDING"/>
    <property type="match status" value="1"/>
</dbReference>
<evidence type="ECO:0000256" key="11">
    <source>
        <dbReference type="SAM" id="Coils"/>
    </source>
</evidence>
<feature type="compositionally biased region" description="Basic residues" evidence="12">
    <location>
        <begin position="171"/>
        <end position="180"/>
    </location>
</feature>
<evidence type="ECO:0000256" key="9">
    <source>
        <dbReference type="ARBA" id="ARBA00054600"/>
    </source>
</evidence>
<evidence type="ECO:0000256" key="5">
    <source>
        <dbReference type="ARBA" id="ARBA00023125"/>
    </source>
</evidence>
<dbReference type="SUPFAM" id="SSF46774">
    <property type="entry name" value="ARID-like"/>
    <property type="match status" value="1"/>
</dbReference>
<feature type="compositionally biased region" description="Polar residues" evidence="12">
    <location>
        <begin position="435"/>
        <end position="453"/>
    </location>
</feature>
<dbReference type="Pfam" id="PF04576">
    <property type="entry name" value="Zein-binding"/>
    <property type="match status" value="1"/>
</dbReference>
<evidence type="ECO:0000256" key="3">
    <source>
        <dbReference type="ARBA" id="ARBA00022989"/>
    </source>
</evidence>
<evidence type="ECO:0000313" key="18">
    <source>
        <dbReference type="Proteomes" id="UP001279734"/>
    </source>
</evidence>
<feature type="domain" description="ARID" evidence="15">
    <location>
        <begin position="854"/>
        <end position="945"/>
    </location>
</feature>
<evidence type="ECO:0000256" key="1">
    <source>
        <dbReference type="ARBA" id="ARBA00004370"/>
    </source>
</evidence>
<dbReference type="PROSITE" id="PS51011">
    <property type="entry name" value="ARID"/>
    <property type="match status" value="1"/>
</dbReference>
<evidence type="ECO:0000256" key="13">
    <source>
        <dbReference type="SAM" id="Phobius"/>
    </source>
</evidence>